<dbReference type="PANTHER" id="PTHR24348">
    <property type="entry name" value="SERINE/THREONINE-PROTEIN KINASE UNC-51-RELATED"/>
    <property type="match status" value="1"/>
</dbReference>
<dbReference type="Pfam" id="PF00069">
    <property type="entry name" value="Pkinase"/>
    <property type="match status" value="1"/>
</dbReference>
<dbReference type="GO" id="GO:0000045">
    <property type="term" value="P:autophagosome assembly"/>
    <property type="evidence" value="ECO:0007669"/>
    <property type="project" value="TreeGrafter"/>
</dbReference>
<dbReference type="GO" id="GO:0000407">
    <property type="term" value="C:phagophore assembly site"/>
    <property type="evidence" value="ECO:0007669"/>
    <property type="project" value="TreeGrafter"/>
</dbReference>
<dbReference type="PANTHER" id="PTHR24348:SF22">
    <property type="entry name" value="NON-SPECIFIC SERINE_THREONINE PROTEIN KINASE"/>
    <property type="match status" value="1"/>
</dbReference>
<dbReference type="EMBL" id="JH159159">
    <property type="protein sequence ID" value="EGZ09475.1"/>
    <property type="molecule type" value="Genomic_DNA"/>
</dbReference>
<dbReference type="GO" id="GO:0016020">
    <property type="term" value="C:membrane"/>
    <property type="evidence" value="ECO:0007669"/>
    <property type="project" value="TreeGrafter"/>
</dbReference>
<evidence type="ECO:0000313" key="7">
    <source>
        <dbReference type="Proteomes" id="UP000002640"/>
    </source>
</evidence>
<name>G5A3X5_PHYSP</name>
<dbReference type="OMA" id="MDERSSW"/>
<evidence type="ECO:0000256" key="3">
    <source>
        <dbReference type="ARBA" id="ARBA00022777"/>
    </source>
</evidence>
<dbReference type="GeneID" id="20660518"/>
<evidence type="ECO:0000259" key="5">
    <source>
        <dbReference type="PROSITE" id="PS50011"/>
    </source>
</evidence>
<dbReference type="GO" id="GO:0005776">
    <property type="term" value="C:autophagosome"/>
    <property type="evidence" value="ECO:0007669"/>
    <property type="project" value="TreeGrafter"/>
</dbReference>
<dbReference type="SMART" id="SM00220">
    <property type="entry name" value="S_TKc"/>
    <property type="match status" value="1"/>
</dbReference>
<keyword evidence="3" id="KW-0418">Kinase</keyword>
<dbReference type="PROSITE" id="PS50011">
    <property type="entry name" value="PROTEIN_KINASE_DOM"/>
    <property type="match status" value="1"/>
</dbReference>
<dbReference type="GO" id="GO:0010506">
    <property type="term" value="P:regulation of autophagy"/>
    <property type="evidence" value="ECO:0007669"/>
    <property type="project" value="InterPro"/>
</dbReference>
<dbReference type="Proteomes" id="UP000002640">
    <property type="component" value="Unassembled WGS sequence"/>
</dbReference>
<dbReference type="GO" id="GO:0005829">
    <property type="term" value="C:cytosol"/>
    <property type="evidence" value="ECO:0007669"/>
    <property type="project" value="TreeGrafter"/>
</dbReference>
<dbReference type="GO" id="GO:0005524">
    <property type="term" value="F:ATP binding"/>
    <property type="evidence" value="ECO:0007669"/>
    <property type="project" value="UniProtKB-KW"/>
</dbReference>
<dbReference type="InterPro" id="IPR045269">
    <property type="entry name" value="Atg1-like"/>
</dbReference>
<dbReference type="SUPFAM" id="SSF56112">
    <property type="entry name" value="Protein kinase-like (PK-like)"/>
    <property type="match status" value="1"/>
</dbReference>
<evidence type="ECO:0000256" key="2">
    <source>
        <dbReference type="ARBA" id="ARBA00022741"/>
    </source>
</evidence>
<keyword evidence="7" id="KW-1185">Reference proteome</keyword>
<keyword evidence="2" id="KW-0547">Nucleotide-binding</keyword>
<evidence type="ECO:0000256" key="1">
    <source>
        <dbReference type="ARBA" id="ARBA00022679"/>
    </source>
</evidence>
<accession>G5A3X5</accession>
<sequence length="668" mass="74020">MSSGEIDHHDTKDRASCVVIAVTHTDAYDESSHQHESSTSANVGYVNLASPQDFHASNTRRRASFRDAGDSTHSLELLSTYSTASATPAQARLAARKALRSALETLETPLAFFIDCRVSAEDASSEPAPPVTLVLKIFIEDDADLAGRESYALSCLQHDEMSRAFAPRLYDTSLEYELVLGNDSEAMKLNCCVLVLETPSCTTLRAHMAASREPLVQQISRVVAALRALHARGLVHGALHANSLVACSPDARLKFWGLEHASRAGHKVPCPDPDLLETWQSECVAPELAALALEDKHSSRAAASLDVWSLGVMILKMHVPGRQLEEFQGCSAPHDVFDRLATSDLDSELSNTCYFQRSIAKFVPSVDMKDLLRQCLQRNPMSRPSVDSISKHKIFQTKEREVSRTTTVKSAVVSRMLSAIIEEKGSQRPSEPEPLPPSLWLFLPPVELEVDLTYRASFYSVDQWVSKLKRLQQQRGEELRFPLVFMCESCEANAAVPCSITTSNKCGATVTTSLLSLVMPLVRETMLFLEARAILSNGLSVGETSGLLGPQQWEELRTFYQALERMELATLNPVNEVELGPMEQQLKARDPEKAQQVLDVLTALIFCEEKREYVRNLLDALVGDENLTASRVERSSWAALRRCDRVLESSTISGRTRWLCSHHAPQES</sequence>
<organism evidence="6 7">
    <name type="scientific">Phytophthora sojae (strain P6497)</name>
    <name type="common">Soybean stem and root rot agent</name>
    <name type="synonym">Phytophthora megasperma f. sp. glycines</name>
    <dbReference type="NCBI Taxonomy" id="1094619"/>
    <lineage>
        <taxon>Eukaryota</taxon>
        <taxon>Sar</taxon>
        <taxon>Stramenopiles</taxon>
        <taxon>Oomycota</taxon>
        <taxon>Peronosporomycetes</taxon>
        <taxon>Peronosporales</taxon>
        <taxon>Peronosporaceae</taxon>
        <taxon>Phytophthora</taxon>
    </lineage>
</organism>
<dbReference type="Gene3D" id="1.10.510.10">
    <property type="entry name" value="Transferase(Phosphotransferase) domain 1"/>
    <property type="match status" value="1"/>
</dbReference>
<reference evidence="6 7" key="1">
    <citation type="journal article" date="2006" name="Science">
        <title>Phytophthora genome sequences uncover evolutionary origins and mechanisms of pathogenesis.</title>
        <authorList>
            <person name="Tyler B.M."/>
            <person name="Tripathy S."/>
            <person name="Zhang X."/>
            <person name="Dehal P."/>
            <person name="Jiang R.H."/>
            <person name="Aerts A."/>
            <person name="Arredondo F.D."/>
            <person name="Baxter L."/>
            <person name="Bensasson D."/>
            <person name="Beynon J.L."/>
            <person name="Chapman J."/>
            <person name="Damasceno C.M."/>
            <person name="Dorrance A.E."/>
            <person name="Dou D."/>
            <person name="Dickerman A.W."/>
            <person name="Dubchak I.L."/>
            <person name="Garbelotto M."/>
            <person name="Gijzen M."/>
            <person name="Gordon S.G."/>
            <person name="Govers F."/>
            <person name="Grunwald N.J."/>
            <person name="Huang W."/>
            <person name="Ivors K.L."/>
            <person name="Jones R.W."/>
            <person name="Kamoun S."/>
            <person name="Krampis K."/>
            <person name="Lamour K.H."/>
            <person name="Lee M.K."/>
            <person name="McDonald W.H."/>
            <person name="Medina M."/>
            <person name="Meijer H.J."/>
            <person name="Nordberg E.K."/>
            <person name="Maclean D.J."/>
            <person name="Ospina-Giraldo M.D."/>
            <person name="Morris P.F."/>
            <person name="Phuntumart V."/>
            <person name="Putnam N.H."/>
            <person name="Rash S."/>
            <person name="Rose J.K."/>
            <person name="Sakihama Y."/>
            <person name="Salamov A.A."/>
            <person name="Savidor A."/>
            <person name="Scheuring C.F."/>
            <person name="Smith B.M."/>
            <person name="Sobral B.W."/>
            <person name="Terry A."/>
            <person name="Torto-Alalibo T.A."/>
            <person name="Win J."/>
            <person name="Xu Z."/>
            <person name="Zhang H."/>
            <person name="Grigoriev I.V."/>
            <person name="Rokhsar D.S."/>
            <person name="Boore J.L."/>
        </authorList>
    </citation>
    <scope>NUCLEOTIDE SEQUENCE [LARGE SCALE GENOMIC DNA]</scope>
    <source>
        <strain evidence="6 7">P6497</strain>
    </source>
</reference>
<dbReference type="GO" id="GO:0004674">
    <property type="term" value="F:protein serine/threonine kinase activity"/>
    <property type="evidence" value="ECO:0007669"/>
    <property type="project" value="InterPro"/>
</dbReference>
<evidence type="ECO:0000256" key="4">
    <source>
        <dbReference type="ARBA" id="ARBA00022840"/>
    </source>
</evidence>
<dbReference type="InterPro" id="IPR000719">
    <property type="entry name" value="Prot_kinase_dom"/>
</dbReference>
<protein>
    <recommendedName>
        <fullName evidence="5">Protein kinase domain-containing protein</fullName>
    </recommendedName>
</protein>
<dbReference type="InParanoid" id="G5A3X5"/>
<keyword evidence="1" id="KW-0808">Transferase</keyword>
<feature type="domain" description="Protein kinase" evidence="5">
    <location>
        <begin position="72"/>
        <end position="395"/>
    </location>
</feature>
<dbReference type="KEGG" id="psoj:PHYSODRAFT_522481"/>
<gene>
    <name evidence="6" type="ORF">PHYSODRAFT_522481</name>
</gene>
<proteinExistence type="predicted"/>
<evidence type="ECO:0000313" key="6">
    <source>
        <dbReference type="EMBL" id="EGZ09475.1"/>
    </source>
</evidence>
<keyword evidence="4" id="KW-0067">ATP-binding</keyword>
<dbReference type="InterPro" id="IPR011009">
    <property type="entry name" value="Kinase-like_dom_sf"/>
</dbReference>
<dbReference type="AlphaFoldDB" id="G5A3X5"/>
<dbReference type="RefSeq" id="XP_009534336.1">
    <property type="nucleotide sequence ID" value="XM_009536041.1"/>
</dbReference>